<dbReference type="EMBL" id="BAAAHE010000008">
    <property type="protein sequence ID" value="GAA0610684.1"/>
    <property type="molecule type" value="Genomic_DNA"/>
</dbReference>
<evidence type="ECO:0000313" key="2">
    <source>
        <dbReference type="Proteomes" id="UP001500957"/>
    </source>
</evidence>
<reference evidence="2" key="1">
    <citation type="journal article" date="2019" name="Int. J. Syst. Evol. Microbiol.">
        <title>The Global Catalogue of Microorganisms (GCM) 10K type strain sequencing project: providing services to taxonomists for standard genome sequencing and annotation.</title>
        <authorList>
            <consortium name="The Broad Institute Genomics Platform"/>
            <consortium name="The Broad Institute Genome Sequencing Center for Infectious Disease"/>
            <person name="Wu L."/>
            <person name="Ma J."/>
        </authorList>
    </citation>
    <scope>NUCLEOTIDE SEQUENCE [LARGE SCALE GENOMIC DNA]</scope>
    <source>
        <strain evidence="2">JCM 10671</strain>
    </source>
</reference>
<dbReference type="RefSeq" id="WP_344602445.1">
    <property type="nucleotide sequence ID" value="NZ_BAAAHE010000008.1"/>
</dbReference>
<sequence>MDDVWDNVEQYSEQSAQEIVAAAIQLIETIRSYTDDVVSMHGESAELPALTERNQQLAEAVAAFNDRAFLHTGTRPLLLDVLDEDAVDA</sequence>
<proteinExistence type="predicted"/>
<name>A0ABP3RMZ6_9ACTN</name>
<organism evidence="1 2">
    <name type="scientific">Sporichthya brevicatena</name>
    <dbReference type="NCBI Taxonomy" id="171442"/>
    <lineage>
        <taxon>Bacteria</taxon>
        <taxon>Bacillati</taxon>
        <taxon>Actinomycetota</taxon>
        <taxon>Actinomycetes</taxon>
        <taxon>Sporichthyales</taxon>
        <taxon>Sporichthyaceae</taxon>
        <taxon>Sporichthya</taxon>
    </lineage>
</organism>
<protein>
    <submittedName>
        <fullName evidence="1">Uncharacterized protein</fullName>
    </submittedName>
</protein>
<keyword evidence="2" id="KW-1185">Reference proteome</keyword>
<accession>A0ABP3RMZ6</accession>
<dbReference type="Proteomes" id="UP001500957">
    <property type="component" value="Unassembled WGS sequence"/>
</dbReference>
<evidence type="ECO:0000313" key="1">
    <source>
        <dbReference type="EMBL" id="GAA0610684.1"/>
    </source>
</evidence>
<comment type="caution">
    <text evidence="1">The sequence shown here is derived from an EMBL/GenBank/DDBJ whole genome shotgun (WGS) entry which is preliminary data.</text>
</comment>
<gene>
    <name evidence="1" type="ORF">GCM10009547_10910</name>
</gene>